<protein>
    <submittedName>
        <fullName evidence="2">Maleylpyruvate isomerase family mycothiol-dependent enzyme</fullName>
    </submittedName>
</protein>
<organism evidence="2 3">
    <name type="scientific">Nocardioides iriomotensis</name>
    <dbReference type="NCBI Taxonomy" id="715784"/>
    <lineage>
        <taxon>Bacteria</taxon>
        <taxon>Bacillati</taxon>
        <taxon>Actinomycetota</taxon>
        <taxon>Actinomycetes</taxon>
        <taxon>Propionibacteriales</taxon>
        <taxon>Nocardioidaceae</taxon>
        <taxon>Nocardioides</taxon>
    </lineage>
</organism>
<dbReference type="OrthoDB" id="3292744at2"/>
<evidence type="ECO:0000313" key="2">
    <source>
        <dbReference type="EMBL" id="RYU14183.1"/>
    </source>
</evidence>
<evidence type="ECO:0000259" key="1">
    <source>
        <dbReference type="Pfam" id="PF11716"/>
    </source>
</evidence>
<keyword evidence="2" id="KW-0413">Isomerase</keyword>
<name>A0A4Q5J6R1_9ACTN</name>
<accession>A0A4Q5J6R1</accession>
<dbReference type="SUPFAM" id="SSF109854">
    <property type="entry name" value="DinB/YfiT-like putative metalloenzymes"/>
    <property type="match status" value="1"/>
</dbReference>
<dbReference type="NCBIfam" id="TIGR03083">
    <property type="entry name" value="maleylpyruvate isomerase family mycothiol-dependent enzyme"/>
    <property type="match status" value="1"/>
</dbReference>
<dbReference type="GO" id="GO:0046872">
    <property type="term" value="F:metal ion binding"/>
    <property type="evidence" value="ECO:0007669"/>
    <property type="project" value="InterPro"/>
</dbReference>
<sequence length="198" mass="20823">MTYVASARAVSDLVRRIAPDAWDGPGLGAWSVRDLVGHTSRSLVTVIEYFERPVEHEELADAADYYVAAAAMLAVADGSVDERGREAGRALGEDPAARFAELVDQAEAVAARTDPDLVVHTICGGMRAAAYLPTRTFELVVHGLDLSRATGLPLDLPPGAVEEAVTLAARVAARTGKAPDLLMALTGRESLAAGFSIL</sequence>
<dbReference type="EMBL" id="SDPU01000012">
    <property type="protein sequence ID" value="RYU14183.1"/>
    <property type="molecule type" value="Genomic_DNA"/>
</dbReference>
<keyword evidence="2" id="KW-0670">Pyruvate</keyword>
<keyword evidence="3" id="KW-1185">Reference proteome</keyword>
<dbReference type="Proteomes" id="UP000291189">
    <property type="component" value="Unassembled WGS sequence"/>
</dbReference>
<dbReference type="AlphaFoldDB" id="A0A4Q5J6R1"/>
<dbReference type="GO" id="GO:0016853">
    <property type="term" value="F:isomerase activity"/>
    <property type="evidence" value="ECO:0007669"/>
    <property type="project" value="UniProtKB-KW"/>
</dbReference>
<dbReference type="Pfam" id="PF11716">
    <property type="entry name" value="MDMPI_N"/>
    <property type="match status" value="1"/>
</dbReference>
<proteinExistence type="predicted"/>
<evidence type="ECO:0000313" key="3">
    <source>
        <dbReference type="Proteomes" id="UP000291189"/>
    </source>
</evidence>
<dbReference type="InterPro" id="IPR034660">
    <property type="entry name" value="DinB/YfiT-like"/>
</dbReference>
<reference evidence="2 3" key="1">
    <citation type="submission" date="2019-01" db="EMBL/GenBank/DDBJ databases">
        <title>Nocardioides guangzhouensis sp. nov., an actinobacterium isolated from soil.</title>
        <authorList>
            <person name="Fu Y."/>
            <person name="Cai Y."/>
            <person name="Lin Z."/>
            <person name="Chen P."/>
        </authorList>
    </citation>
    <scope>NUCLEOTIDE SEQUENCE [LARGE SCALE GENOMIC DNA]</scope>
    <source>
        <strain evidence="2 3">NBRC 105384</strain>
    </source>
</reference>
<feature type="domain" description="Mycothiol-dependent maleylpyruvate isomerase metal-binding" evidence="1">
    <location>
        <begin position="5"/>
        <end position="146"/>
    </location>
</feature>
<dbReference type="RefSeq" id="WP_129985763.1">
    <property type="nucleotide sequence ID" value="NZ_SDPU01000012.1"/>
</dbReference>
<dbReference type="InterPro" id="IPR017517">
    <property type="entry name" value="Maleyloyr_isom"/>
</dbReference>
<comment type="caution">
    <text evidence="2">The sequence shown here is derived from an EMBL/GenBank/DDBJ whole genome shotgun (WGS) entry which is preliminary data.</text>
</comment>
<dbReference type="InterPro" id="IPR024344">
    <property type="entry name" value="MDMPI_metal-binding"/>
</dbReference>
<dbReference type="Gene3D" id="1.20.120.450">
    <property type="entry name" value="dinb family like domain"/>
    <property type="match status" value="1"/>
</dbReference>
<gene>
    <name evidence="2" type="ORF">ETU37_04575</name>
</gene>